<reference evidence="1" key="1">
    <citation type="submission" date="2018-02" db="EMBL/GenBank/DDBJ databases">
        <title>Rhizophora mucronata_Transcriptome.</title>
        <authorList>
            <person name="Meera S.P."/>
            <person name="Sreeshan A."/>
            <person name="Augustine A."/>
        </authorList>
    </citation>
    <scope>NUCLEOTIDE SEQUENCE</scope>
    <source>
        <tissue evidence="1">Leaf</tissue>
    </source>
</reference>
<name>A0A2P2PTB6_RHIMU</name>
<dbReference type="EMBL" id="GGEC01077468">
    <property type="protein sequence ID" value="MBX57952.1"/>
    <property type="molecule type" value="Transcribed_RNA"/>
</dbReference>
<proteinExistence type="predicted"/>
<protein>
    <submittedName>
        <fullName evidence="1">Uncharacterized protein</fullName>
    </submittedName>
</protein>
<sequence length="47" mass="5428">MMDFIYLTLFQTPWCGSVMHKDTLLFCDNDLSLISNPISLEAKVFTK</sequence>
<accession>A0A2P2PTB6</accession>
<evidence type="ECO:0000313" key="1">
    <source>
        <dbReference type="EMBL" id="MBX57952.1"/>
    </source>
</evidence>
<dbReference type="AlphaFoldDB" id="A0A2P2PTB6"/>
<organism evidence="1">
    <name type="scientific">Rhizophora mucronata</name>
    <name type="common">Asiatic mangrove</name>
    <dbReference type="NCBI Taxonomy" id="61149"/>
    <lineage>
        <taxon>Eukaryota</taxon>
        <taxon>Viridiplantae</taxon>
        <taxon>Streptophyta</taxon>
        <taxon>Embryophyta</taxon>
        <taxon>Tracheophyta</taxon>
        <taxon>Spermatophyta</taxon>
        <taxon>Magnoliopsida</taxon>
        <taxon>eudicotyledons</taxon>
        <taxon>Gunneridae</taxon>
        <taxon>Pentapetalae</taxon>
        <taxon>rosids</taxon>
        <taxon>fabids</taxon>
        <taxon>Malpighiales</taxon>
        <taxon>Rhizophoraceae</taxon>
        <taxon>Rhizophora</taxon>
    </lineage>
</organism>